<dbReference type="AlphaFoldDB" id="A0A9W7XCF0"/>
<gene>
    <name evidence="2" type="ORF">BS78_K006800</name>
</gene>
<dbReference type="Proteomes" id="UP001164776">
    <property type="component" value="Unassembled WGS sequence"/>
</dbReference>
<feature type="region of interest" description="Disordered" evidence="1">
    <location>
        <begin position="317"/>
        <end position="343"/>
    </location>
</feature>
<organism evidence="2 3">
    <name type="scientific">Paspalum vaginatum</name>
    <name type="common">seashore paspalum</name>
    <dbReference type="NCBI Taxonomy" id="158149"/>
    <lineage>
        <taxon>Eukaryota</taxon>
        <taxon>Viridiplantae</taxon>
        <taxon>Streptophyta</taxon>
        <taxon>Embryophyta</taxon>
        <taxon>Tracheophyta</taxon>
        <taxon>Spermatophyta</taxon>
        <taxon>Magnoliopsida</taxon>
        <taxon>Liliopsida</taxon>
        <taxon>Poales</taxon>
        <taxon>Poaceae</taxon>
        <taxon>PACMAD clade</taxon>
        <taxon>Panicoideae</taxon>
        <taxon>Andropogonodae</taxon>
        <taxon>Paspaleae</taxon>
        <taxon>Paspalinae</taxon>
        <taxon>Paspalum</taxon>
    </lineage>
</organism>
<dbReference type="EMBL" id="MU629502">
    <property type="protein sequence ID" value="KAJ1256550.1"/>
    <property type="molecule type" value="Genomic_DNA"/>
</dbReference>
<comment type="caution">
    <text evidence="2">The sequence shown here is derived from an EMBL/GenBank/DDBJ whole genome shotgun (WGS) entry which is preliminary data.</text>
</comment>
<evidence type="ECO:0000313" key="3">
    <source>
        <dbReference type="Proteomes" id="UP001164776"/>
    </source>
</evidence>
<keyword evidence="3" id="KW-1185">Reference proteome</keyword>
<dbReference type="PANTHER" id="PTHR33499">
    <property type="entry name" value="OS12G0282400 PROTEIN-RELATED"/>
    <property type="match status" value="1"/>
</dbReference>
<reference evidence="2 3" key="1">
    <citation type="submission" date="2022-10" db="EMBL/GenBank/DDBJ databases">
        <title>WGS assembly of Paspalum vaginatum 540-79.</title>
        <authorList>
            <person name="Sun G."/>
            <person name="Wase N."/>
            <person name="Shu S."/>
            <person name="Jenkins J."/>
            <person name="Zhou B."/>
            <person name="Torres-Rodriguez J."/>
            <person name="Chen C."/>
            <person name="Sandor L."/>
            <person name="Plott C."/>
            <person name="Yoshinga Y."/>
            <person name="Daum C."/>
            <person name="Qi P."/>
            <person name="Barry K."/>
            <person name="Lipzen A."/>
            <person name="Berry L."/>
            <person name="Pedersen C."/>
            <person name="Gottilla T."/>
            <person name="Foltz A."/>
            <person name="Yu H."/>
            <person name="O'Malley R."/>
            <person name="Zhang C."/>
            <person name="Devos K."/>
            <person name="Sigmon B."/>
            <person name="Yu B."/>
            <person name="Obata T."/>
            <person name="Schmutz J."/>
            <person name="Schnable J."/>
        </authorList>
    </citation>
    <scope>NUCLEOTIDE SEQUENCE [LARGE SCALE GENOMIC DNA]</scope>
    <source>
        <strain evidence="3">cv. 540-79</strain>
    </source>
</reference>
<name>A0A9W7XCF0_9POAL</name>
<evidence type="ECO:0000256" key="1">
    <source>
        <dbReference type="SAM" id="MobiDB-lite"/>
    </source>
</evidence>
<dbReference type="Pfam" id="PF03004">
    <property type="entry name" value="Transposase_24"/>
    <property type="match status" value="1"/>
</dbReference>
<evidence type="ECO:0000313" key="2">
    <source>
        <dbReference type="EMBL" id="KAJ1256550.1"/>
    </source>
</evidence>
<feature type="compositionally biased region" description="Basic and acidic residues" evidence="1">
    <location>
        <begin position="140"/>
        <end position="152"/>
    </location>
</feature>
<sequence length="405" mass="46950">MRSKLGYAARDFLYYKKRCGRDVARLEVIDFDQQTEAMVANGKGERKARLVLTKKQPKEMQVSISPMKHMREKPISDEEEIHDTLDEYKIWLRDLKKEYPETDLKDDFGDHTIETYKEWLNAQGLMEHIVSASEENNNDVDERSTSPKERPSHARRATCTRKDCRQPNKRTSRGTLKGFAAAMKRIRSPVGKNHRSFINEVSVFTRQKDPLIGVRTWSDIDEDVQGSIAADILSRWELKDTMDAKEKILSIANQQYRGWRGTLSATSKAYGRYSEAMKNKPKDVDLVEWHYLYMYFNIPDFKQLSCGKSKCLSNKKSTHLGGSKPFSQNSYEQRDPRTGEEPSDLTLWMSTHMKNGRWSDEISKAVYSSYNDTTGCKSSRLHGRGYPAKRQTLTERMRVEMDEHA</sequence>
<protein>
    <submittedName>
        <fullName evidence="2">Uncharacterized protein</fullName>
    </submittedName>
</protein>
<dbReference type="PANTHER" id="PTHR33499:SF43">
    <property type="entry name" value="TRANSPOSASE, PTTA_EN_SPM, PLANT"/>
    <property type="match status" value="1"/>
</dbReference>
<proteinExistence type="predicted"/>
<accession>A0A9W7XCF0</accession>
<dbReference type="OrthoDB" id="696112at2759"/>
<dbReference type="InterPro" id="IPR004252">
    <property type="entry name" value="Probable_transposase_24"/>
</dbReference>
<feature type="region of interest" description="Disordered" evidence="1">
    <location>
        <begin position="133"/>
        <end position="172"/>
    </location>
</feature>